<proteinExistence type="predicted"/>
<accession>A0A261T3L0</accession>
<evidence type="ECO:0000313" key="2">
    <source>
        <dbReference type="Proteomes" id="UP000216913"/>
    </source>
</evidence>
<reference evidence="1 2" key="1">
    <citation type="submission" date="2017-05" db="EMBL/GenBank/DDBJ databases">
        <title>Complete and WGS of Bordetella genogroups.</title>
        <authorList>
            <person name="Spilker T."/>
            <person name="LiPuma J."/>
        </authorList>
    </citation>
    <scope>NUCLEOTIDE SEQUENCE [LARGE SCALE GENOMIC DNA]</scope>
    <source>
        <strain evidence="1 2">AU10456</strain>
    </source>
</reference>
<name>A0A261T3L0_9BORD</name>
<evidence type="ECO:0000313" key="1">
    <source>
        <dbReference type="EMBL" id="OZI44204.1"/>
    </source>
</evidence>
<dbReference type="OrthoDB" id="8689214at2"/>
<comment type="caution">
    <text evidence="1">The sequence shown here is derived from an EMBL/GenBank/DDBJ whole genome shotgun (WGS) entry which is preliminary data.</text>
</comment>
<dbReference type="AlphaFoldDB" id="A0A261T3L0"/>
<dbReference type="EMBL" id="NEVP01000015">
    <property type="protein sequence ID" value="OZI44204.1"/>
    <property type="molecule type" value="Genomic_DNA"/>
</dbReference>
<dbReference type="Proteomes" id="UP000216913">
    <property type="component" value="Unassembled WGS sequence"/>
</dbReference>
<gene>
    <name evidence="1" type="ORF">CAL25_22995</name>
</gene>
<organism evidence="1 2">
    <name type="scientific">Bordetella genomosp. 5</name>
    <dbReference type="NCBI Taxonomy" id="1395608"/>
    <lineage>
        <taxon>Bacteria</taxon>
        <taxon>Pseudomonadati</taxon>
        <taxon>Pseudomonadota</taxon>
        <taxon>Betaproteobacteria</taxon>
        <taxon>Burkholderiales</taxon>
        <taxon>Alcaligenaceae</taxon>
        <taxon>Bordetella</taxon>
    </lineage>
</organism>
<protein>
    <submittedName>
        <fullName evidence="1">Uncharacterized protein</fullName>
    </submittedName>
</protein>
<sequence>MTAWAPERDSGHQPPGLPSRACSALHQVWPCCSRASERGRWMPQCAHRTIGSLGTGAFFEPDGRDAACGLACGFLRWAARAPAMRAIISTARITSTQKRILPMFAQPRCRITSRTKRLPV</sequence>
<keyword evidence="2" id="KW-1185">Reference proteome</keyword>